<evidence type="ECO:0000313" key="2">
    <source>
        <dbReference type="EMBL" id="UFZ03769.1"/>
    </source>
</evidence>
<reference evidence="2" key="1">
    <citation type="journal article" date="2024" name="Antonie Van Leeuwenhoek">
        <title>Bradyrhizobium ontarionense sp. nov., a novel bacterial symbiont isolated from Aeschynomene indica (Indian jointvetch), harbours photosynthesis, nitrogen fixation and nitrous oxide (N2O) reductase genes.</title>
        <authorList>
            <person name="Bromfield E.S.P."/>
            <person name="Cloutier S."/>
        </authorList>
    </citation>
    <scope>NUCLEOTIDE SEQUENCE</scope>
    <source>
        <strain evidence="2">A19</strain>
    </source>
</reference>
<dbReference type="EMBL" id="CP088156">
    <property type="protein sequence ID" value="UFZ03769.1"/>
    <property type="molecule type" value="Genomic_DNA"/>
</dbReference>
<protein>
    <submittedName>
        <fullName evidence="2">Uncharacterized protein</fullName>
    </submittedName>
</protein>
<gene>
    <name evidence="2" type="ORF">LQG66_31950</name>
</gene>
<dbReference type="RefSeq" id="WP_231319784.1">
    <property type="nucleotide sequence ID" value="NZ_CP088156.1"/>
</dbReference>
<keyword evidence="3" id="KW-1185">Reference proteome</keyword>
<sequence>MNLSVDKSAALPPARVLFRFALRTAILTLFATFGSIGFGRSLAALLWMTIILCAVLGTMRRERVFTADLNHWDEMVGYVALYCAVMALNQLSGA</sequence>
<keyword evidence="1" id="KW-0472">Membrane</keyword>
<evidence type="ECO:0000256" key="1">
    <source>
        <dbReference type="SAM" id="Phobius"/>
    </source>
</evidence>
<proteinExistence type="predicted"/>
<feature type="transmembrane region" description="Helical" evidence="1">
    <location>
        <begin position="42"/>
        <end position="59"/>
    </location>
</feature>
<evidence type="ECO:0000313" key="3">
    <source>
        <dbReference type="Proteomes" id="UP001431010"/>
    </source>
</evidence>
<organism evidence="2 3">
    <name type="scientific">Bradyrhizobium ontarionense</name>
    <dbReference type="NCBI Taxonomy" id="2898149"/>
    <lineage>
        <taxon>Bacteria</taxon>
        <taxon>Pseudomonadati</taxon>
        <taxon>Pseudomonadota</taxon>
        <taxon>Alphaproteobacteria</taxon>
        <taxon>Hyphomicrobiales</taxon>
        <taxon>Nitrobacteraceae</taxon>
        <taxon>Bradyrhizobium</taxon>
    </lineage>
</organism>
<accession>A0ABY3R993</accession>
<dbReference type="Proteomes" id="UP001431010">
    <property type="component" value="Chromosome"/>
</dbReference>
<name>A0ABY3R993_9BRAD</name>
<keyword evidence="1" id="KW-0812">Transmembrane</keyword>
<keyword evidence="1" id="KW-1133">Transmembrane helix</keyword>